<dbReference type="PANTHER" id="PTHR47170">
    <property type="entry name" value="MALONYL-COA ACP TRANSACYLASE, ACP-BINDING"/>
    <property type="match status" value="1"/>
</dbReference>
<evidence type="ECO:0000313" key="3">
    <source>
        <dbReference type="Proteomes" id="UP001642520"/>
    </source>
</evidence>
<dbReference type="SUPFAM" id="SSF52151">
    <property type="entry name" value="FabD/lysophospholipase-like"/>
    <property type="match status" value="1"/>
</dbReference>
<feature type="domain" description="Malonyl-CoA:ACP transacylase (MAT)" evidence="1">
    <location>
        <begin position="116"/>
        <end position="404"/>
    </location>
</feature>
<comment type="caution">
    <text evidence="2">The sequence shown here is derived from an EMBL/GenBank/DDBJ whole genome shotgun (WGS) entry which is preliminary data.</text>
</comment>
<organism evidence="2 3">
    <name type="scientific">Xylocopa violacea</name>
    <name type="common">Violet carpenter bee</name>
    <name type="synonym">Apis violacea</name>
    <dbReference type="NCBI Taxonomy" id="135666"/>
    <lineage>
        <taxon>Eukaryota</taxon>
        <taxon>Metazoa</taxon>
        <taxon>Ecdysozoa</taxon>
        <taxon>Arthropoda</taxon>
        <taxon>Hexapoda</taxon>
        <taxon>Insecta</taxon>
        <taxon>Pterygota</taxon>
        <taxon>Neoptera</taxon>
        <taxon>Endopterygota</taxon>
        <taxon>Hymenoptera</taxon>
        <taxon>Apocrita</taxon>
        <taxon>Aculeata</taxon>
        <taxon>Apoidea</taxon>
        <taxon>Anthophila</taxon>
        <taxon>Apidae</taxon>
        <taxon>Xylocopa</taxon>
        <taxon>Xylocopa</taxon>
    </lineage>
</organism>
<dbReference type="InterPro" id="IPR001227">
    <property type="entry name" value="Ac_transferase_dom_sf"/>
</dbReference>
<dbReference type="Gene3D" id="3.30.70.250">
    <property type="entry name" value="Malonyl-CoA ACP transacylase, ACP-binding"/>
    <property type="match status" value="1"/>
</dbReference>
<dbReference type="InterPro" id="IPR052760">
    <property type="entry name" value="Mitochondrial_malonyltrans"/>
</dbReference>
<accession>A0ABP1N3X2</accession>
<dbReference type="InterPro" id="IPR014043">
    <property type="entry name" value="Acyl_transferase_dom"/>
</dbReference>
<evidence type="ECO:0000313" key="2">
    <source>
        <dbReference type="EMBL" id="CAL7935683.1"/>
    </source>
</evidence>
<dbReference type="Gene3D" id="3.40.366.10">
    <property type="entry name" value="Malonyl-Coenzyme A Acyl Carrier Protein, domain 2"/>
    <property type="match status" value="1"/>
</dbReference>
<gene>
    <name evidence="2" type="ORF">XYLVIOL_LOCUS1755</name>
</gene>
<dbReference type="SMART" id="SM00827">
    <property type="entry name" value="PKS_AT"/>
    <property type="match status" value="1"/>
</dbReference>
<name>A0ABP1N3X2_XYLVO</name>
<dbReference type="PANTHER" id="PTHR47170:SF2">
    <property type="entry name" value="MALONYL-COA:ACP TRANSACYLASE (MAT) DOMAIN-CONTAINING PROTEIN"/>
    <property type="match status" value="1"/>
</dbReference>
<protein>
    <recommendedName>
        <fullName evidence="1">Malonyl-CoA:ACP transacylase (MAT) domain-containing protein</fullName>
    </recommendedName>
</protein>
<dbReference type="Pfam" id="PF00698">
    <property type="entry name" value="Acyl_transf_1"/>
    <property type="match status" value="1"/>
</dbReference>
<dbReference type="Proteomes" id="UP001642520">
    <property type="component" value="Unassembled WGS sequence"/>
</dbReference>
<reference evidence="2 3" key="1">
    <citation type="submission" date="2024-08" db="EMBL/GenBank/DDBJ databases">
        <authorList>
            <person name="Will J Nash"/>
            <person name="Angela Man"/>
            <person name="Seanna McTaggart"/>
            <person name="Kendall Baker"/>
            <person name="Tom Barker"/>
            <person name="Leah Catchpole"/>
            <person name="Alex Durrant"/>
            <person name="Karim Gharbi"/>
            <person name="Naomi Irish"/>
            <person name="Gemy Kaithakottil"/>
            <person name="Debby Ku"/>
            <person name="Aaliyah Providence"/>
            <person name="Felix Shaw"/>
            <person name="David Swarbreck"/>
            <person name="Chris Watkins"/>
            <person name="Ann M. McCartney"/>
            <person name="Giulio Formenti"/>
            <person name="Alice Mouton"/>
            <person name="Noel Vella"/>
            <person name="Bjorn M von Reumont"/>
            <person name="Adriana Vella"/>
            <person name="Wilfried Haerty"/>
        </authorList>
    </citation>
    <scope>NUCLEOTIDE SEQUENCE [LARGE SCALE GENOMIC DNA]</scope>
</reference>
<evidence type="ECO:0000259" key="1">
    <source>
        <dbReference type="SMART" id="SM00827"/>
    </source>
</evidence>
<sequence length="422" mass="47381">MLNSNINKMLKRLSFRNTVALLPKGYQLNQDSQFAYISTADDNNKHEALDADQRSKNSSQHSYNTREVSQLLNEAATFKDASNKDWMTTPYCNDIHLNKKEEKQFKVNPESTSVLLFPGQGTIKVGMIKKYMHYPGAKEIFEVANEITGYNLLQLCLNGPQEKLNKTEFNQAATVVSSLVALEKVRAENPKVLETCIAAAGYSIGEISALIVSGAISFEDGVRLAWARGKAMQYAADKVPQGMLSVSGTPKAKVIKACTKAEKWAMDIGIENPICRIAIFLYTDSKILAGHAEALEYIEQHKTQLGLYRLSRLPVSGAFHTPLMQPALKSVFRTLDSIEINEPRCQVYSNYKGEPYSNLKKLKGYILKQMISPAKWEQCIQYLYQRPEGTPFPQTYDIGSEGRMKTILKFINLKAYRSCTVI</sequence>
<dbReference type="EMBL" id="CAXAJV020001284">
    <property type="protein sequence ID" value="CAL7935683.1"/>
    <property type="molecule type" value="Genomic_DNA"/>
</dbReference>
<dbReference type="SUPFAM" id="SSF55048">
    <property type="entry name" value="Probable ACP-binding domain of malonyl-CoA ACP transacylase"/>
    <property type="match status" value="1"/>
</dbReference>
<dbReference type="InterPro" id="IPR016035">
    <property type="entry name" value="Acyl_Trfase/lysoPLipase"/>
</dbReference>
<dbReference type="InterPro" id="IPR016036">
    <property type="entry name" value="Malonyl_transacylase_ACP-bd"/>
</dbReference>
<proteinExistence type="predicted"/>
<keyword evidence="3" id="KW-1185">Reference proteome</keyword>